<organism evidence="1 2">
    <name type="scientific">Clostridium saccharobutylicum DSM 13864</name>
    <dbReference type="NCBI Taxonomy" id="1345695"/>
    <lineage>
        <taxon>Bacteria</taxon>
        <taxon>Bacillati</taxon>
        <taxon>Bacillota</taxon>
        <taxon>Clostridia</taxon>
        <taxon>Eubacteriales</taxon>
        <taxon>Clostridiaceae</taxon>
        <taxon>Clostridium</taxon>
    </lineage>
</organism>
<dbReference type="AlphaFoldDB" id="U5MTS9"/>
<dbReference type="EMBL" id="CP006721">
    <property type="protein sequence ID" value="AGX43913.1"/>
    <property type="molecule type" value="Genomic_DNA"/>
</dbReference>
<reference evidence="1 2" key="1">
    <citation type="journal article" date="2013" name="Genome Announc.">
        <title>Complete Genome Sequence of the Solvent Producer Clostridium saccharobutylicum NCP262 (DSM 13864).</title>
        <authorList>
            <person name="Poehlein A."/>
            <person name="Hartwich K."/>
            <person name="Krabben P."/>
            <person name="Ehrenreich A."/>
            <person name="Liebl W."/>
            <person name="Durre P."/>
            <person name="Gottschalk G."/>
            <person name="Daniel R."/>
        </authorList>
    </citation>
    <scope>NUCLEOTIDE SEQUENCE [LARGE SCALE GENOMIC DNA]</scope>
    <source>
        <strain evidence="1">DSM 13864</strain>
    </source>
</reference>
<dbReference type="InterPro" id="IPR036583">
    <property type="entry name" value="23S_rRNA_IVS_sf"/>
</dbReference>
<dbReference type="PANTHER" id="PTHR38471">
    <property type="entry name" value="FOUR HELIX BUNDLE PROTEIN"/>
    <property type="match status" value="1"/>
</dbReference>
<dbReference type="RefSeq" id="WP_022747058.1">
    <property type="nucleotide sequence ID" value="NC_022571.1"/>
</dbReference>
<evidence type="ECO:0000313" key="1">
    <source>
        <dbReference type="EMBL" id="AGX43913.1"/>
    </source>
</evidence>
<dbReference type="KEGG" id="csb:CLSA_c29460"/>
<dbReference type="Pfam" id="PF05635">
    <property type="entry name" value="23S_rRNA_IVP"/>
    <property type="match status" value="1"/>
</dbReference>
<protein>
    <submittedName>
        <fullName evidence="1">Four helix bundle protein</fullName>
    </submittedName>
</protein>
<evidence type="ECO:0000313" key="2">
    <source>
        <dbReference type="Proteomes" id="UP000017118"/>
    </source>
</evidence>
<dbReference type="InterPro" id="IPR012657">
    <property type="entry name" value="23S_rRNA-intervening_sequence"/>
</dbReference>
<dbReference type="HOGENOM" id="CLU_1064381_0_0_9"/>
<dbReference type="CDD" id="cd16377">
    <property type="entry name" value="23S_rRNA_IVP_like"/>
    <property type="match status" value="1"/>
</dbReference>
<gene>
    <name evidence="1" type="ORF">CLSA_c29460</name>
</gene>
<accession>U5MTS9</accession>
<dbReference type="Proteomes" id="UP000017118">
    <property type="component" value="Chromosome"/>
</dbReference>
<dbReference type="SUPFAM" id="SSF158446">
    <property type="entry name" value="IVS-encoded protein-like"/>
    <property type="match status" value="1"/>
</dbReference>
<dbReference type="PANTHER" id="PTHR38471:SF2">
    <property type="entry name" value="FOUR HELIX BUNDLE PROTEIN"/>
    <property type="match status" value="1"/>
</dbReference>
<dbReference type="GeneID" id="55476849"/>
<proteinExistence type="predicted"/>
<dbReference type="Gene3D" id="1.20.1440.60">
    <property type="entry name" value="23S rRNA-intervening sequence"/>
    <property type="match status" value="1"/>
</dbReference>
<dbReference type="eggNOG" id="ENOG5032YWC">
    <property type="taxonomic scope" value="Bacteria"/>
</dbReference>
<keyword evidence="2" id="KW-1185">Reference proteome</keyword>
<sequence>MNTYDKVYFENFRKKFAYEKAMNLIKKVNEIIGVCDTKEKANLLKNTARVATEIALAIGSILSYERRDFHYKVAIGQAYTLSKLLDEMQSEDLKDCTEIIEEIIKLLRTYRKQLRTKESKQMKKVTVGDKLDINKIQEMVDGLKDSRTLKAYEKMIVFYTRLYAVLGKLPFFEQYSVFSQTQRAAESIIANLAEGNARQPYKLVVANFYSIALASAVEVQAWLDIMSIKKYISEEEHRVFDSMLEEVKRLIIVYIKKVAVE</sequence>
<name>U5MTS9_CLOSA</name>
<dbReference type="NCBIfam" id="TIGR02436">
    <property type="entry name" value="four helix bundle protein"/>
    <property type="match status" value="1"/>
</dbReference>
<dbReference type="PATRIC" id="fig|1345695.10.peg.1028"/>